<dbReference type="InterPro" id="IPR005807">
    <property type="entry name" value="SecE_bac"/>
</dbReference>
<evidence type="ECO:0000256" key="2">
    <source>
        <dbReference type="ARBA" id="ARBA00022448"/>
    </source>
</evidence>
<evidence type="ECO:0000256" key="1">
    <source>
        <dbReference type="ARBA" id="ARBA00004370"/>
    </source>
</evidence>
<evidence type="ECO:0000256" key="4">
    <source>
        <dbReference type="ARBA" id="ARBA00022692"/>
    </source>
</evidence>
<evidence type="ECO:0000256" key="9">
    <source>
        <dbReference type="HAMAP-Rule" id="MF_00422"/>
    </source>
</evidence>
<feature type="transmembrane region" description="Helical" evidence="9">
    <location>
        <begin position="80"/>
        <end position="101"/>
    </location>
</feature>
<dbReference type="EMBL" id="BSOG01000003">
    <property type="protein sequence ID" value="GLR14073.1"/>
    <property type="molecule type" value="Genomic_DNA"/>
</dbReference>
<keyword evidence="3 9" id="KW-1003">Cell membrane</keyword>
<evidence type="ECO:0000256" key="6">
    <source>
        <dbReference type="ARBA" id="ARBA00022989"/>
    </source>
</evidence>
<keyword evidence="2 9" id="KW-0813">Transport</keyword>
<accession>A0ABQ5YJC9</accession>
<feature type="transmembrane region" description="Helical" evidence="9">
    <location>
        <begin position="7"/>
        <end position="26"/>
    </location>
</feature>
<dbReference type="HAMAP" id="MF_00422">
    <property type="entry name" value="SecE"/>
    <property type="match status" value="1"/>
</dbReference>
<dbReference type="NCBIfam" id="TIGR00964">
    <property type="entry name" value="secE_bact"/>
    <property type="match status" value="1"/>
</dbReference>
<gene>
    <name evidence="9 10" type="primary">secE</name>
    <name evidence="10" type="ORF">GCM10007907_28630</name>
</gene>
<keyword evidence="11" id="KW-1185">Reference proteome</keyword>
<dbReference type="InterPro" id="IPR001901">
    <property type="entry name" value="Translocase_SecE/Sec61-g"/>
</dbReference>
<keyword evidence="4 9" id="KW-0812">Transmembrane</keyword>
<sequence>MEKVDKLKLFAALALVAAGIAGYYLLPADQQALRVVSVLAGVLFAVTVVWFSVPGRDFVDYARDSVKEAEKVVWPSKKEVWQMTGAVFVFTVVLSLFMWLVDSGLSWLLYDLLLKRGG</sequence>
<dbReference type="PANTHER" id="PTHR33910">
    <property type="entry name" value="PROTEIN TRANSLOCASE SUBUNIT SECE"/>
    <property type="match status" value="1"/>
</dbReference>
<dbReference type="InterPro" id="IPR038379">
    <property type="entry name" value="SecE_sf"/>
</dbReference>
<dbReference type="PANTHER" id="PTHR33910:SF1">
    <property type="entry name" value="PROTEIN TRANSLOCASE SUBUNIT SECE"/>
    <property type="match status" value="1"/>
</dbReference>
<reference evidence="11" key="1">
    <citation type="journal article" date="2019" name="Int. J. Syst. Evol. Microbiol.">
        <title>The Global Catalogue of Microorganisms (GCM) 10K type strain sequencing project: providing services to taxonomists for standard genome sequencing and annotation.</title>
        <authorList>
            <consortium name="The Broad Institute Genomics Platform"/>
            <consortium name="The Broad Institute Genome Sequencing Center for Infectious Disease"/>
            <person name="Wu L."/>
            <person name="Ma J."/>
        </authorList>
    </citation>
    <scope>NUCLEOTIDE SEQUENCE [LARGE SCALE GENOMIC DNA]</scope>
    <source>
        <strain evidence="11">NBRC 110044</strain>
    </source>
</reference>
<comment type="caution">
    <text evidence="9">Lacks conserved residue(s) required for the propagation of feature annotation.</text>
</comment>
<evidence type="ECO:0000256" key="7">
    <source>
        <dbReference type="ARBA" id="ARBA00023010"/>
    </source>
</evidence>
<keyword evidence="6 9" id="KW-1133">Transmembrane helix</keyword>
<feature type="transmembrane region" description="Helical" evidence="9">
    <location>
        <begin position="32"/>
        <end position="53"/>
    </location>
</feature>
<proteinExistence type="inferred from homology"/>
<dbReference type="Proteomes" id="UP001156706">
    <property type="component" value="Unassembled WGS sequence"/>
</dbReference>
<name>A0ABQ5YJC9_9NEIS</name>
<comment type="function">
    <text evidence="9">Essential subunit of the Sec protein translocation channel SecYEG. Clamps together the 2 halves of SecY. May contact the channel plug during translocation.</text>
</comment>
<comment type="caution">
    <text evidence="10">The sequence shown here is derived from an EMBL/GenBank/DDBJ whole genome shotgun (WGS) entry which is preliminary data.</text>
</comment>
<evidence type="ECO:0000256" key="5">
    <source>
        <dbReference type="ARBA" id="ARBA00022927"/>
    </source>
</evidence>
<comment type="subcellular location">
    <subcellularLocation>
        <location evidence="1">Membrane</location>
    </subcellularLocation>
</comment>
<comment type="subunit">
    <text evidence="9">Component of the Sec protein translocase complex. Heterotrimer consisting of SecY, SecE and SecG subunits. The heterotrimers can form oligomers, although 1 heterotrimer is thought to be able to translocate proteins. Interacts with the ribosome. Interacts with SecDF, and other proteins may be involved. Interacts with SecA.</text>
</comment>
<dbReference type="RefSeq" id="WP_284197162.1">
    <property type="nucleotide sequence ID" value="NZ_BSOG01000003.1"/>
</dbReference>
<evidence type="ECO:0000313" key="11">
    <source>
        <dbReference type="Proteomes" id="UP001156706"/>
    </source>
</evidence>
<dbReference type="PRINTS" id="PR01650">
    <property type="entry name" value="SECETRNLCASE"/>
</dbReference>
<protein>
    <recommendedName>
        <fullName evidence="9">Protein translocase subunit SecE</fullName>
    </recommendedName>
</protein>
<keyword evidence="8 9" id="KW-0472">Membrane</keyword>
<dbReference type="Pfam" id="PF00584">
    <property type="entry name" value="SecE"/>
    <property type="match status" value="1"/>
</dbReference>
<keyword evidence="5 9" id="KW-0653">Protein transport</keyword>
<evidence type="ECO:0000256" key="3">
    <source>
        <dbReference type="ARBA" id="ARBA00022475"/>
    </source>
</evidence>
<evidence type="ECO:0000313" key="10">
    <source>
        <dbReference type="EMBL" id="GLR14073.1"/>
    </source>
</evidence>
<organism evidence="10 11">
    <name type="scientific">Chitinimonas prasina</name>
    <dbReference type="NCBI Taxonomy" id="1434937"/>
    <lineage>
        <taxon>Bacteria</taxon>
        <taxon>Pseudomonadati</taxon>
        <taxon>Pseudomonadota</taxon>
        <taxon>Betaproteobacteria</taxon>
        <taxon>Neisseriales</taxon>
        <taxon>Chitinibacteraceae</taxon>
        <taxon>Chitinimonas</taxon>
    </lineage>
</organism>
<comment type="similarity">
    <text evidence="9">Belongs to the SecE/SEC61-gamma family.</text>
</comment>
<dbReference type="Gene3D" id="1.20.5.1030">
    <property type="entry name" value="Preprotein translocase secy subunit"/>
    <property type="match status" value="1"/>
</dbReference>
<dbReference type="NCBIfam" id="NF004371">
    <property type="entry name" value="PRK05740.1-1"/>
    <property type="match status" value="1"/>
</dbReference>
<evidence type="ECO:0000256" key="8">
    <source>
        <dbReference type="ARBA" id="ARBA00023136"/>
    </source>
</evidence>
<keyword evidence="7 9" id="KW-0811">Translocation</keyword>